<feature type="transmembrane region" description="Helical" evidence="1">
    <location>
        <begin position="114"/>
        <end position="137"/>
    </location>
</feature>
<gene>
    <name evidence="2" type="ORF">SAMN05444358_101449</name>
</gene>
<dbReference type="RefSeq" id="WP_074734119.1">
    <property type="nucleotide sequence ID" value="NZ_FNNP01000001.1"/>
</dbReference>
<proteinExistence type="predicted"/>
<feature type="transmembrane region" description="Helical" evidence="1">
    <location>
        <begin position="157"/>
        <end position="179"/>
    </location>
</feature>
<sequence length="263" mass="29231">MDKPFGVPTLKPVDAEMLKEALRRAWRDYRRAPLFGLLFAGFYVLAGWLMAWVTLMTGTSFWLVLAAIGFPLIGPFAAVGLYEISHRLEQGDPLNPGAIFGVVIQQSRRQLPSICAIIVVIFLFWFFLGHMIFALFMGLSTMTNISSSFEVFLTPNGLTMLALGTLVGAIFAIILYMITVLSIPMLLDRELDFVTAMISSFGYVKANMQVMLGWGAFIAITTFLAMIPWFLGLFIILPLLGHASWHLYRLITENGGADVHKPA</sequence>
<dbReference type="AlphaFoldDB" id="A0A1H2SG40"/>
<dbReference type="EMBL" id="FNNP01000001">
    <property type="protein sequence ID" value="SDW30104.1"/>
    <property type="molecule type" value="Genomic_DNA"/>
</dbReference>
<dbReference type="STRING" id="985054.SAMN05444358_101449"/>
<protein>
    <submittedName>
        <fullName evidence="2">Uncharacterized membrane protein</fullName>
    </submittedName>
</protein>
<keyword evidence="3" id="KW-1185">Reference proteome</keyword>
<evidence type="ECO:0000313" key="2">
    <source>
        <dbReference type="EMBL" id="SDW30104.1"/>
    </source>
</evidence>
<organism evidence="2 3">
    <name type="scientific">Ruegeria halocynthiae</name>
    <dbReference type="NCBI Taxonomy" id="985054"/>
    <lineage>
        <taxon>Bacteria</taxon>
        <taxon>Pseudomonadati</taxon>
        <taxon>Pseudomonadota</taxon>
        <taxon>Alphaproteobacteria</taxon>
        <taxon>Rhodobacterales</taxon>
        <taxon>Roseobacteraceae</taxon>
        <taxon>Ruegeria</taxon>
    </lineage>
</organism>
<reference evidence="3" key="1">
    <citation type="submission" date="2016-10" db="EMBL/GenBank/DDBJ databases">
        <authorList>
            <person name="Varghese N."/>
            <person name="Submissions S."/>
        </authorList>
    </citation>
    <scope>NUCLEOTIDE SEQUENCE [LARGE SCALE GENOMIC DNA]</scope>
    <source>
        <strain evidence="3">DSM 27839</strain>
    </source>
</reference>
<feature type="transmembrane region" description="Helical" evidence="1">
    <location>
        <begin position="32"/>
        <end position="55"/>
    </location>
</feature>
<dbReference type="InterPro" id="IPR018692">
    <property type="entry name" value="DUF2189"/>
</dbReference>
<dbReference type="Proteomes" id="UP000183400">
    <property type="component" value="Unassembled WGS sequence"/>
</dbReference>
<feature type="transmembrane region" description="Helical" evidence="1">
    <location>
        <begin position="61"/>
        <end position="82"/>
    </location>
</feature>
<accession>A0A1H2SG40</accession>
<keyword evidence="1" id="KW-0472">Membrane</keyword>
<dbReference type="OrthoDB" id="9809543at2"/>
<name>A0A1H2SG40_9RHOB</name>
<evidence type="ECO:0000313" key="3">
    <source>
        <dbReference type="Proteomes" id="UP000183400"/>
    </source>
</evidence>
<keyword evidence="1" id="KW-1133">Transmembrane helix</keyword>
<feature type="transmembrane region" description="Helical" evidence="1">
    <location>
        <begin position="214"/>
        <end position="240"/>
    </location>
</feature>
<dbReference type="Pfam" id="PF09955">
    <property type="entry name" value="DUF2189"/>
    <property type="match status" value="1"/>
</dbReference>
<keyword evidence="1" id="KW-0812">Transmembrane</keyword>
<evidence type="ECO:0000256" key="1">
    <source>
        <dbReference type="SAM" id="Phobius"/>
    </source>
</evidence>